<dbReference type="AlphaFoldDB" id="A0A2J5PAK7"/>
<evidence type="ECO:0000313" key="1">
    <source>
        <dbReference type="EMBL" id="PLO63073.1"/>
    </source>
</evidence>
<dbReference type="EMBL" id="PIDR01001302">
    <property type="protein sequence ID" value="PLO63073.1"/>
    <property type="molecule type" value="Genomic_DNA"/>
</dbReference>
<accession>A0A2J5PAK7</accession>
<evidence type="ECO:0000313" key="2">
    <source>
        <dbReference type="Proteomes" id="UP000234667"/>
    </source>
</evidence>
<protein>
    <submittedName>
        <fullName evidence="1">IS200/IS605 family transposase</fullName>
    </submittedName>
</protein>
<reference evidence="1 2" key="1">
    <citation type="submission" date="2017-11" db="EMBL/GenBank/DDBJ databases">
        <authorList>
            <person name="Han C.G."/>
        </authorList>
    </citation>
    <scope>NUCLEOTIDE SEQUENCE [LARGE SCALE GENOMIC DNA]</scope>
    <source>
        <strain evidence="1 2">A10</strain>
    </source>
</reference>
<comment type="caution">
    <text evidence="1">The sequence shown here is derived from an EMBL/GenBank/DDBJ whole genome shotgun (WGS) entry which is preliminary data.</text>
</comment>
<proteinExistence type="predicted"/>
<reference evidence="1 2" key="2">
    <citation type="submission" date="2018-01" db="EMBL/GenBank/DDBJ databases">
        <title>Genomic study of Klebsiella pneumoniae.</title>
        <authorList>
            <person name="Yang Y."/>
            <person name="Bicalho R."/>
        </authorList>
    </citation>
    <scope>NUCLEOTIDE SEQUENCE [LARGE SCALE GENOMIC DNA]</scope>
    <source>
        <strain evidence="1 2">A10</strain>
    </source>
</reference>
<gene>
    <name evidence="1" type="ORF">CWN49_28730</name>
</gene>
<organism evidence="1 2">
    <name type="scientific">Klebsiella michiganensis</name>
    <dbReference type="NCBI Taxonomy" id="1134687"/>
    <lineage>
        <taxon>Bacteria</taxon>
        <taxon>Pseudomonadati</taxon>
        <taxon>Pseudomonadota</taxon>
        <taxon>Gammaproteobacteria</taxon>
        <taxon>Enterobacterales</taxon>
        <taxon>Enterobacteriaceae</taxon>
        <taxon>Klebsiella/Raoultella group</taxon>
        <taxon>Klebsiella</taxon>
    </lineage>
</organism>
<name>A0A2J5PAK7_9ENTR</name>
<sequence length="21" mass="2462">MPMSEYLCLLTTSKRRQTDMG</sequence>
<dbReference type="Proteomes" id="UP000234667">
    <property type="component" value="Unassembled WGS sequence"/>
</dbReference>
<feature type="non-terminal residue" evidence="1">
    <location>
        <position position="21"/>
    </location>
</feature>